<evidence type="ECO:0000259" key="2">
    <source>
        <dbReference type="Pfam" id="PF19424"/>
    </source>
</evidence>
<sequence>MSSGTKKPNGGKHLPRRLFSIESLKKQRSNSEDSLSSGTAHLRAQSSGSSNLLTLAEKIEEGIDPFGDGSAWTEKVVVQSPVDEENPSPFSDDVPTPRPPKTPTTARPTDPRSARANVPPLNLGGTLVASIDDGAPKSPSRRRWDTIRSHVLPSSSSIRSATPPPSLPDTPTTAVPTVPARPSTPSRGYRFGQKRSMRHVVEQVRDVTQDEARRLTEEIRKACMMVRFGDMPARAQKAEPTIHNTLGSTLHLPFLASSSNLSMASGGSSGPNHGHSRQMTGGTGLKRPQSVMSLGASSRAAPTVTHIARALTSSTSVNRPKALPGETQVLAALLVPFLGPHRNEQISVEQQTAVETFEYAIRTWKAASHEAELDRCIWCCKAASVYSRSRLRIIGSLSNILFGRERTFQPETPAILQTLLQCLFSLLTVLRSFPDSMQEADNVVACIVGIKSGQSGTPSSQALEKEYGVRRKDENNEQIREIIAAESVIGCLEVGSEASRRWTLHHLVEEYWISSDASMLLSPLLTAMTWRKLKTFVNASVSLLLNAAPDPRKVVVDADMIIHLLRTRILPEVEAMQDDTFAVVSEIQSSVIRLTLELLCVRGSSDREYVMSYFSHWVQDGGKWRESVERSLQDFITQGEWPVILRLVPILEEFREDVRKSLIPRLLPTLSDRLTQDPPPLPCVPLADFLESAAVSCPKAFFKPIFGCAASMKDLTIANHLCSLHAVARFYPGLWVHDPEMMAVAIMMDPMGSRSASQSMSDLGAPAQGTARYGQMVIIVELIQHLRRVRQLKDPAALAATTKFVIPLEARLGMMIEAKEQSTLIPASQRLLFCALFRECRLHTRSLKGIAWLPSVINWTSSYIFDSDTDPDEGLNEDEVVNAFSKLNALYSQAKAGIGGGGKRRTTVVSPSSSESHPGVMSSQGGYVDAGLDTFDTRIMMLQSLIDKRISTALELLVTISGLLQPNDYMQLGPILWYKHLDSVASHVIAPTCFLVMQCAEKIPQEFSALINQDLLSSEVSVRRLAVQRIATMASWRFQLLSQEVILDRNHRRPFKLTRPPIHFVPTDIGNNLFELEEDPNDFKDSKGHVLPLELRRRLNEVGWAEERGEMDPKTEWIKTPITRLPTQQLDSLSSPSDADPSPLESQSPSPSPEPSPTRTSPYDSPLSRRDSSAGYSRAKRRPVFVAGMVAFFPKLAAMTQDSDFIVANTARNLILDLMRDDPQLLARPVFHELSGDASDVASAVTTLRNFLHCEFHLPPGTAHHVLNHVVGFLKGSMRQTENVDPLLGFGYSAPIVAKLTSQVSKMSIRDIRRAKVDMLLLPSGSLWWNDALQAGPMFPRALESNYNPFDALPSPVVWVSMVRTAQNILLLNMLRHNSQDVKVFRKNLSTLVLPIHFDDPQQNAIPLTAYIPLQEPLPPPNPTLTALSLTLARSHLLLLHQVFKSMSRHLNDREELGLLLDGLNRILLAHGDDVGIVSHSMLNYLVAATRFRRLFTSGGGYTMFMPAVVKVYCEYSSHPTIRAIIEFAVNRFFALHQESFIFQTCDIMSNVIALPGVDGPAVCRNIYNLLATLKIIVPQSNPEVTALSAITKVEEQEAIMVTIAEKVPQAFLASVHRNSQDNNQVTVDVPDEFDTKRLGLDDLVRLFLTVIAHNPTILRAQQFLRFLMFLAPHLYHASTSARSVLKDGISALASILLNKGVAKTKPSESVSQVDELGPNSISQAGLDQTSFSQTSFPSDLLAMRLDLLSLVVGFTKEGGSLSPLASQRVLELVKVILKDSRSSFSRVAEFLSDYVRAVLIHPTHRELKLVVVLLSDVAPIISSYCATVDFSGVFDVVASLASDTVYANQPAFSRVLVTQFCSAGLEACETAASENLLWNLAVRGSILNLLDKSLLAVGGDVVAELEKREPTYDFLSGIVLPFVLRMKTSVEIAIANDSQWAEKWRRDVYSKAWLRLLAYVLNVIQRADYIRPDSRPILPGLERRKSTDSRTSSAPDPKPAMALVVALQILKVITTRAEQDLSAVLPSIWGRIGMVLKETLADGDAGFAIPSRGGYSEPPSPTHSPRASAFNVGPDENPFLTPSLPPAVHRTRMERRPRIIDYMTWSLIEWLCLRRSPLALQMRVFVQEKVAMLHQELTTGSHSGAASPLISPMGMGMPSAGLATPLSARPRSARPVSNIFSKPRRSFVNTGAGGADPSPLSTPRSSTLFPAGVSLPSFDEFGLQSTPRRSSALSEGRQAGYQLMPSPLTPTRQAVRESGPKIVHLGPVRPLSPSGSSAAGRRRSFSPSGQRSGLGGARSALALSREMAVESPVLVRMTVRRVRVAQAMLGYPLLPLASVSSMDSTMTVDGLLGGGAGEAEGLVRAWSRAEAVEILVQETKDLIEEWREDEELDGIGDESGILVDMDEPPSPRSH</sequence>
<evidence type="ECO:0000256" key="1">
    <source>
        <dbReference type="SAM" id="MobiDB-lite"/>
    </source>
</evidence>
<feature type="compositionally biased region" description="Polar residues" evidence="1">
    <location>
        <begin position="2224"/>
        <end position="2234"/>
    </location>
</feature>
<evidence type="ECO:0000259" key="3">
    <source>
        <dbReference type="Pfam" id="PF20262"/>
    </source>
</evidence>
<protein>
    <submittedName>
        <fullName evidence="4">Uncharacterized protein</fullName>
    </submittedName>
</protein>
<feature type="compositionally biased region" description="Low complexity" evidence="1">
    <location>
        <begin position="169"/>
        <end position="187"/>
    </location>
</feature>
<feature type="region of interest" description="Disordered" evidence="1">
    <location>
        <begin position="63"/>
        <end position="190"/>
    </location>
</feature>
<dbReference type="InterPro" id="IPR045852">
    <property type="entry name" value="UNC80_central"/>
</dbReference>
<organism evidence="4 5">
    <name type="scientific">Ganoderma sinense ZZ0214-1</name>
    <dbReference type="NCBI Taxonomy" id="1077348"/>
    <lineage>
        <taxon>Eukaryota</taxon>
        <taxon>Fungi</taxon>
        <taxon>Dikarya</taxon>
        <taxon>Basidiomycota</taxon>
        <taxon>Agaricomycotina</taxon>
        <taxon>Agaricomycetes</taxon>
        <taxon>Polyporales</taxon>
        <taxon>Polyporaceae</taxon>
        <taxon>Ganoderma</taxon>
    </lineage>
</organism>
<feature type="region of interest" description="Disordered" evidence="1">
    <location>
        <begin position="898"/>
        <end position="922"/>
    </location>
</feature>
<dbReference type="SUPFAM" id="SSF48371">
    <property type="entry name" value="ARM repeat"/>
    <property type="match status" value="1"/>
</dbReference>
<feature type="region of interest" description="Disordered" evidence="1">
    <location>
        <begin position="262"/>
        <end position="289"/>
    </location>
</feature>
<keyword evidence="5" id="KW-1185">Reference proteome</keyword>
<accession>A0A2G8RP46</accession>
<feature type="compositionally biased region" description="Low complexity" evidence="1">
    <location>
        <begin position="262"/>
        <end position="273"/>
    </location>
</feature>
<feature type="domain" description="Protein UNC80 central region" evidence="2">
    <location>
        <begin position="944"/>
        <end position="1065"/>
    </location>
</feature>
<dbReference type="InterPro" id="IPR046460">
    <property type="entry name" value="UNC80_C"/>
</dbReference>
<proteinExistence type="predicted"/>
<feature type="compositionally biased region" description="Polar residues" evidence="1">
    <location>
        <begin position="32"/>
        <end position="50"/>
    </location>
</feature>
<feature type="compositionally biased region" description="Low complexity" evidence="1">
    <location>
        <begin position="2273"/>
        <end position="2290"/>
    </location>
</feature>
<feature type="region of interest" description="Disordered" evidence="1">
    <location>
        <begin position="2221"/>
        <end position="2298"/>
    </location>
</feature>
<dbReference type="STRING" id="1077348.A0A2G8RP46"/>
<evidence type="ECO:0000313" key="5">
    <source>
        <dbReference type="Proteomes" id="UP000230002"/>
    </source>
</evidence>
<dbReference type="GO" id="GO:0055080">
    <property type="term" value="P:monoatomic cation homeostasis"/>
    <property type="evidence" value="ECO:0007669"/>
    <property type="project" value="TreeGrafter"/>
</dbReference>
<name>A0A2G8RP46_9APHY</name>
<feature type="region of interest" description="Disordered" evidence="1">
    <location>
        <begin position="1126"/>
        <end position="1175"/>
    </location>
</feature>
<evidence type="ECO:0000313" key="4">
    <source>
        <dbReference type="EMBL" id="PIL23276.1"/>
    </source>
</evidence>
<reference evidence="4 5" key="1">
    <citation type="journal article" date="2015" name="Sci. Rep.">
        <title>Chromosome-level genome map provides insights into diverse defense mechanisms in the medicinal fungus Ganoderma sinense.</title>
        <authorList>
            <person name="Zhu Y."/>
            <person name="Xu J."/>
            <person name="Sun C."/>
            <person name="Zhou S."/>
            <person name="Xu H."/>
            <person name="Nelson D.R."/>
            <person name="Qian J."/>
            <person name="Song J."/>
            <person name="Luo H."/>
            <person name="Xiang L."/>
            <person name="Li Y."/>
            <person name="Xu Z."/>
            <person name="Ji A."/>
            <person name="Wang L."/>
            <person name="Lu S."/>
            <person name="Hayward A."/>
            <person name="Sun W."/>
            <person name="Li X."/>
            <person name="Schwartz D.C."/>
            <person name="Wang Y."/>
            <person name="Chen S."/>
        </authorList>
    </citation>
    <scope>NUCLEOTIDE SEQUENCE [LARGE SCALE GENOMIC DNA]</scope>
    <source>
        <strain evidence="4 5">ZZ0214-1</strain>
    </source>
</reference>
<dbReference type="PANTHER" id="PTHR31781">
    <property type="entry name" value="UNC80"/>
    <property type="match status" value="1"/>
</dbReference>
<dbReference type="OrthoDB" id="5584001at2759"/>
<dbReference type="Pfam" id="PF20262">
    <property type="entry name" value="UNC80_C"/>
    <property type="match status" value="1"/>
</dbReference>
<dbReference type="Pfam" id="PF19424">
    <property type="entry name" value="UNC80"/>
    <property type="match status" value="1"/>
</dbReference>
<dbReference type="EMBL" id="AYKW01000068">
    <property type="protein sequence ID" value="PIL23276.1"/>
    <property type="molecule type" value="Genomic_DNA"/>
</dbReference>
<feature type="compositionally biased region" description="Polar residues" evidence="1">
    <location>
        <begin position="910"/>
        <end position="922"/>
    </location>
</feature>
<feature type="domain" description="Protein UNC80 C-terminal" evidence="3">
    <location>
        <begin position="1438"/>
        <end position="1560"/>
    </location>
</feature>
<dbReference type="GO" id="GO:0034703">
    <property type="term" value="C:cation channel complex"/>
    <property type="evidence" value="ECO:0007669"/>
    <property type="project" value="TreeGrafter"/>
</dbReference>
<dbReference type="GO" id="GO:0005261">
    <property type="term" value="F:monoatomic cation channel activity"/>
    <property type="evidence" value="ECO:0007669"/>
    <property type="project" value="TreeGrafter"/>
</dbReference>
<dbReference type="Proteomes" id="UP000230002">
    <property type="component" value="Unassembled WGS sequence"/>
</dbReference>
<feature type="region of interest" description="Disordered" evidence="1">
    <location>
        <begin position="1"/>
        <end position="50"/>
    </location>
</feature>
<feature type="compositionally biased region" description="Low complexity" evidence="1">
    <location>
        <begin position="1130"/>
        <end position="1149"/>
    </location>
</feature>
<dbReference type="PANTHER" id="PTHR31781:SF1">
    <property type="entry name" value="PROTEIN UNC-80 HOMOLOG"/>
    <property type="match status" value="1"/>
</dbReference>
<gene>
    <name evidence="4" type="ORF">GSI_14586</name>
</gene>
<dbReference type="InterPro" id="IPR016024">
    <property type="entry name" value="ARM-type_fold"/>
</dbReference>
<comment type="caution">
    <text evidence="4">The sequence shown here is derived from an EMBL/GenBank/DDBJ whole genome shotgun (WGS) entry which is preliminary data.</text>
</comment>